<dbReference type="InterPro" id="IPR029052">
    <property type="entry name" value="Metallo-depent_PP-like"/>
</dbReference>
<evidence type="ECO:0000256" key="1">
    <source>
        <dbReference type="ARBA" id="ARBA00022723"/>
    </source>
</evidence>
<dbReference type="InterPro" id="IPR050884">
    <property type="entry name" value="CNP_phosphodiesterase-III"/>
</dbReference>
<dbReference type="EMBL" id="MAEI02000001">
    <property type="protein sequence ID" value="MEO1782116.1"/>
    <property type="molecule type" value="Genomic_DNA"/>
</dbReference>
<dbReference type="SUPFAM" id="SSF56300">
    <property type="entry name" value="Metallo-dependent phosphatases"/>
    <property type="match status" value="1"/>
</dbReference>
<evidence type="ECO:0000256" key="5">
    <source>
        <dbReference type="SAM" id="Phobius"/>
    </source>
</evidence>
<keyword evidence="2" id="KW-0378">Hydrolase</keyword>
<keyword evidence="1" id="KW-0479">Metal-binding</keyword>
<dbReference type="PANTHER" id="PTHR42988">
    <property type="entry name" value="PHOSPHOHYDROLASE"/>
    <property type="match status" value="1"/>
</dbReference>
<feature type="domain" description="Calcineurin-like phosphoesterase" evidence="6">
    <location>
        <begin position="48"/>
        <end position="289"/>
    </location>
</feature>
<keyword evidence="5" id="KW-1133">Transmembrane helix</keyword>
<feature type="transmembrane region" description="Helical" evidence="5">
    <location>
        <begin position="9"/>
        <end position="28"/>
    </location>
</feature>
<evidence type="ECO:0008006" key="10">
    <source>
        <dbReference type="Google" id="ProtNLM"/>
    </source>
</evidence>
<dbReference type="InterPro" id="IPR040869">
    <property type="entry name" value="CNP_C"/>
</dbReference>
<proteinExistence type="inferred from homology"/>
<gene>
    <name evidence="8" type="ORF">BAU18_001709</name>
</gene>
<organism evidence="8 9">
    <name type="scientific">Enterococcus diestrammenae</name>
    <dbReference type="NCBI Taxonomy" id="1155073"/>
    <lineage>
        <taxon>Bacteria</taxon>
        <taxon>Bacillati</taxon>
        <taxon>Bacillota</taxon>
        <taxon>Bacilli</taxon>
        <taxon>Lactobacillales</taxon>
        <taxon>Enterococcaceae</taxon>
        <taxon>Enterococcus</taxon>
    </lineage>
</organism>
<keyword evidence="5" id="KW-0472">Membrane</keyword>
<dbReference type="RefSeq" id="WP_161870485.1">
    <property type="nucleotide sequence ID" value="NZ_MAEI02000001.1"/>
</dbReference>
<comment type="caution">
    <text evidence="8">The sequence shown here is derived from an EMBL/GenBank/DDBJ whole genome shotgun (WGS) entry which is preliminary data.</text>
</comment>
<evidence type="ECO:0000313" key="8">
    <source>
        <dbReference type="EMBL" id="MEO1782116.1"/>
    </source>
</evidence>
<dbReference type="InterPro" id="IPR012365">
    <property type="entry name" value="Pesteras_lmo2642"/>
</dbReference>
<dbReference type="PIRSF" id="PIRSF034890">
    <property type="entry name" value="Pesteras_lmo2642"/>
    <property type="match status" value="1"/>
</dbReference>
<reference evidence="9" key="1">
    <citation type="submission" date="2016-06" db="EMBL/GenBank/DDBJ databases">
        <title>Four novel species of enterococci isolated from chicken manure.</title>
        <authorList>
            <person name="Van Tyne D."/>
        </authorList>
    </citation>
    <scope>NUCLEOTIDE SEQUENCE [LARGE SCALE GENOMIC DNA]</scope>
    <source>
        <strain evidence="9">JM9A</strain>
    </source>
</reference>
<dbReference type="Gene3D" id="1.10.246.180">
    <property type="match status" value="1"/>
</dbReference>
<evidence type="ECO:0000259" key="6">
    <source>
        <dbReference type="Pfam" id="PF00149"/>
    </source>
</evidence>
<evidence type="ECO:0000256" key="3">
    <source>
        <dbReference type="ARBA" id="ARBA00023004"/>
    </source>
</evidence>
<dbReference type="Pfam" id="PF17839">
    <property type="entry name" value="CNP_C_terminal"/>
    <property type="match status" value="1"/>
</dbReference>
<dbReference type="Proteomes" id="UP001429357">
    <property type="component" value="Unassembled WGS sequence"/>
</dbReference>
<dbReference type="Pfam" id="PF00149">
    <property type="entry name" value="Metallophos"/>
    <property type="match status" value="1"/>
</dbReference>
<keyword evidence="3" id="KW-0408">Iron</keyword>
<evidence type="ECO:0000259" key="7">
    <source>
        <dbReference type="Pfam" id="PF17839"/>
    </source>
</evidence>
<keyword evidence="9" id="KW-1185">Reference proteome</keyword>
<sequence>MKPKIFSKTFYITIGIVLGLVVIAFLLINTPFTPPNQKQSSNKSQQTFFILSDTHFLAPELHDDGKAFTFIKGTAAGKDLDYQKASLEAFVATALRDKPDGIIITGDLTLNGEKISAEKMVQLFAPLADAKIPLYCIPGNHDIHDGWARKYQGSEQKTTPQISPEDFKKIFSQGYQNALATAPEDLSYSLSINADYRLILLDSNLYTRDDSGSQPVTQGKLRDSTLKWLREQLEAAKEAKQHSLLFIHHNLLKHNPTVYKGYVLENAETVKKLLKDYDVPAVFSGHIHAQDIMQEDGLTEIVSSSFAIIDHGYGVLTLSDSKIDYQRKTISVSSWAKSQTNLDEKLKKKLSQHDDYLYHLFDQDGQRLAYQTLMEQGIYDEKTLEPVAQFVGQTNIDYFRGTDFISDEKLQTLKQQSGYQLLAKHSDFLKDYVDFALQDQNLNDQKWRHRY</sequence>
<dbReference type="InterPro" id="IPR004843">
    <property type="entry name" value="Calcineurin-like_PHP"/>
</dbReference>
<evidence type="ECO:0000313" key="9">
    <source>
        <dbReference type="Proteomes" id="UP001429357"/>
    </source>
</evidence>
<comment type="similarity">
    <text evidence="4">Belongs to the cyclic nucleotide phosphodiesterase class-III family.</text>
</comment>
<feature type="domain" description="Cyclic nucleotide phosphodiesterase C-terminal" evidence="7">
    <location>
        <begin position="332"/>
        <end position="441"/>
    </location>
</feature>
<evidence type="ECO:0000256" key="4">
    <source>
        <dbReference type="ARBA" id="ARBA00025742"/>
    </source>
</evidence>
<keyword evidence="5" id="KW-0812">Transmembrane</keyword>
<accession>A0ABV0F234</accession>
<name>A0ABV0F234_9ENTE</name>
<evidence type="ECO:0000256" key="2">
    <source>
        <dbReference type="ARBA" id="ARBA00022801"/>
    </source>
</evidence>
<dbReference type="Gene3D" id="3.60.21.10">
    <property type="match status" value="1"/>
</dbReference>
<reference evidence="8 9" key="2">
    <citation type="submission" date="2024-02" db="EMBL/GenBank/DDBJ databases">
        <title>The Genome Sequence of Enterococcus diestrammenae JM9A.</title>
        <authorList>
            <person name="Earl A."/>
            <person name="Manson A."/>
            <person name="Gilmore M."/>
            <person name="Sanders J."/>
            <person name="Shea T."/>
            <person name="Howe W."/>
            <person name="Livny J."/>
            <person name="Cuomo C."/>
            <person name="Neafsey D."/>
            <person name="Birren B."/>
        </authorList>
    </citation>
    <scope>NUCLEOTIDE SEQUENCE [LARGE SCALE GENOMIC DNA]</scope>
    <source>
        <strain evidence="8 9">JM9A</strain>
    </source>
</reference>
<dbReference type="PANTHER" id="PTHR42988:SF2">
    <property type="entry name" value="CYCLIC NUCLEOTIDE PHOSPHODIESTERASE CBUA0032-RELATED"/>
    <property type="match status" value="1"/>
</dbReference>
<protein>
    <recommendedName>
        <fullName evidence="10">Metallophosphoesterase</fullName>
    </recommendedName>
</protein>